<evidence type="ECO:0000313" key="6">
    <source>
        <dbReference type="EMBL" id="ETN36903.1"/>
    </source>
</evidence>
<dbReference type="InterPro" id="IPR007219">
    <property type="entry name" value="XnlR_reg_dom"/>
</dbReference>
<accession>W2RMJ0</accession>
<evidence type="ECO:0000256" key="2">
    <source>
        <dbReference type="ARBA" id="ARBA00023242"/>
    </source>
</evidence>
<dbReference type="RefSeq" id="XP_008720435.1">
    <property type="nucleotide sequence ID" value="XM_008722213.1"/>
</dbReference>
<evidence type="ECO:0000259" key="5">
    <source>
        <dbReference type="SMART" id="SM00906"/>
    </source>
</evidence>
<dbReference type="STRING" id="1220924.W2RMJ0"/>
<dbReference type="InParanoid" id="W2RMJ0"/>
<sequence length="662" mass="73870">MSDHEGDVVLRVPAIKCDRKTPCNSCIASQIPCRTTKRAPEKKQRVLLSSKYDEGIASVNRKLEDLSAALQNILAMNSSANVNQKPPSEPPHQLPEGVISSQEQEVELPYEGDLSFIAQSRQITESLGVALASASPSDSDRGSASSIDQTVVQKLLQDVAAASAKSPPQDSPSQQPFSQYPELAGLILPPMSLVLKLLKIARMTVQRWLIEHQIMRYDDFARVCQKVYFPMEEYSIYTWIIVNGGLFNLFRDVDNKLPEHLGITRAELNAHQQLCRKNVDTAVHSLRLCVEPSLEACQSIIIGASLAMEYGQASSAWRLTCTAARMCLDLGLHRLPSGDDNDGRRKRLTFWYVYTMDKGLAFNFGRTPNVHDYDITVDRPSWPADLGGDLDDKSWGTMFLAMVEFAVLQGDIYEQLFSVSAQRQPVEVRSERARTFVQKLEIANVKDIPWLEQAKFSVLTSEMFIECLLAIVYRVIPPKQPAHPLQSCDEAVHSSRKALALLFEAWNIVKEEPPENWVLFINCTLLFVPFVPIIVIFGNTIAQRNHGDLALLRDVVSVLDGAALKSSACLKLRNACSNFTKIAETLLAQDLGSTPIKDDSSQPSPQMADPYAMHYQSMPDFPMSQSDWDGMLNEFDLGLGVESAREMTSYFEPFLSGNNNFN</sequence>
<keyword evidence="7" id="KW-1185">Reference proteome</keyword>
<keyword evidence="4" id="KW-0472">Membrane</keyword>
<dbReference type="InterPro" id="IPR050987">
    <property type="entry name" value="AtrR-like"/>
</dbReference>
<dbReference type="OrthoDB" id="103819at2759"/>
<dbReference type="PANTHER" id="PTHR46910:SF5">
    <property type="entry name" value="ZN(II)2CYS6 TRANSCRIPTION FACTOR (EUROFUNG)"/>
    <property type="match status" value="1"/>
</dbReference>
<dbReference type="GO" id="GO:0006351">
    <property type="term" value="P:DNA-templated transcription"/>
    <property type="evidence" value="ECO:0007669"/>
    <property type="project" value="InterPro"/>
</dbReference>
<evidence type="ECO:0000256" key="3">
    <source>
        <dbReference type="SAM" id="MobiDB-lite"/>
    </source>
</evidence>
<feature type="transmembrane region" description="Helical" evidence="4">
    <location>
        <begin position="517"/>
        <end position="537"/>
    </location>
</feature>
<evidence type="ECO:0000256" key="4">
    <source>
        <dbReference type="SAM" id="Phobius"/>
    </source>
</evidence>
<keyword evidence="1" id="KW-0238">DNA-binding</keyword>
<dbReference type="GO" id="GO:0000981">
    <property type="term" value="F:DNA-binding transcription factor activity, RNA polymerase II-specific"/>
    <property type="evidence" value="ECO:0007669"/>
    <property type="project" value="InterPro"/>
</dbReference>
<dbReference type="EMBL" id="KB822724">
    <property type="protein sequence ID" value="ETN36903.1"/>
    <property type="molecule type" value="Genomic_DNA"/>
</dbReference>
<proteinExistence type="predicted"/>
<protein>
    <recommendedName>
        <fullName evidence="5">Xylanolytic transcriptional activator regulatory domain-containing protein</fullName>
    </recommendedName>
</protein>
<dbReference type="PANTHER" id="PTHR46910">
    <property type="entry name" value="TRANSCRIPTION FACTOR PDR1"/>
    <property type="match status" value="1"/>
</dbReference>
<dbReference type="Proteomes" id="UP000030752">
    <property type="component" value="Unassembled WGS sequence"/>
</dbReference>
<keyword evidence="2" id="KW-0539">Nucleus</keyword>
<dbReference type="CDD" id="cd12148">
    <property type="entry name" value="fungal_TF_MHR"/>
    <property type="match status" value="1"/>
</dbReference>
<feature type="region of interest" description="Disordered" evidence="3">
    <location>
        <begin position="80"/>
        <end position="103"/>
    </location>
</feature>
<dbReference type="InterPro" id="IPR036864">
    <property type="entry name" value="Zn2-C6_fun-type_DNA-bd_sf"/>
</dbReference>
<dbReference type="SMART" id="SM00906">
    <property type="entry name" value="Fungal_trans"/>
    <property type="match status" value="1"/>
</dbReference>
<organism evidence="6 7">
    <name type="scientific">Cyphellophora europaea (strain CBS 101466)</name>
    <name type="common">Phialophora europaea</name>
    <dbReference type="NCBI Taxonomy" id="1220924"/>
    <lineage>
        <taxon>Eukaryota</taxon>
        <taxon>Fungi</taxon>
        <taxon>Dikarya</taxon>
        <taxon>Ascomycota</taxon>
        <taxon>Pezizomycotina</taxon>
        <taxon>Eurotiomycetes</taxon>
        <taxon>Chaetothyriomycetidae</taxon>
        <taxon>Chaetothyriales</taxon>
        <taxon>Cyphellophoraceae</taxon>
        <taxon>Cyphellophora</taxon>
    </lineage>
</organism>
<dbReference type="HOGENOM" id="CLU_009377_3_1_1"/>
<name>W2RMJ0_CYPE1</name>
<gene>
    <name evidence="6" type="ORF">HMPREF1541_07890</name>
</gene>
<dbReference type="GeneID" id="19975229"/>
<dbReference type="eggNOG" id="ENOG502RYZ8">
    <property type="taxonomic scope" value="Eukaryota"/>
</dbReference>
<keyword evidence="4" id="KW-1133">Transmembrane helix</keyword>
<dbReference type="GO" id="GO:0008270">
    <property type="term" value="F:zinc ion binding"/>
    <property type="evidence" value="ECO:0007669"/>
    <property type="project" value="InterPro"/>
</dbReference>
<evidence type="ECO:0000313" key="7">
    <source>
        <dbReference type="Proteomes" id="UP000030752"/>
    </source>
</evidence>
<dbReference type="AlphaFoldDB" id="W2RMJ0"/>
<dbReference type="GO" id="GO:0003677">
    <property type="term" value="F:DNA binding"/>
    <property type="evidence" value="ECO:0007669"/>
    <property type="project" value="UniProtKB-KW"/>
</dbReference>
<keyword evidence="4" id="KW-0812">Transmembrane</keyword>
<dbReference type="Pfam" id="PF04082">
    <property type="entry name" value="Fungal_trans"/>
    <property type="match status" value="1"/>
</dbReference>
<evidence type="ECO:0000256" key="1">
    <source>
        <dbReference type="ARBA" id="ARBA00023125"/>
    </source>
</evidence>
<reference evidence="6 7" key="1">
    <citation type="submission" date="2013-03" db="EMBL/GenBank/DDBJ databases">
        <title>The Genome Sequence of Phialophora europaea CBS 101466.</title>
        <authorList>
            <consortium name="The Broad Institute Genomics Platform"/>
            <person name="Cuomo C."/>
            <person name="de Hoog S."/>
            <person name="Gorbushina A."/>
            <person name="Walker B."/>
            <person name="Young S.K."/>
            <person name="Zeng Q."/>
            <person name="Gargeya S."/>
            <person name="Fitzgerald M."/>
            <person name="Haas B."/>
            <person name="Abouelleil A."/>
            <person name="Allen A.W."/>
            <person name="Alvarado L."/>
            <person name="Arachchi H.M."/>
            <person name="Berlin A.M."/>
            <person name="Chapman S.B."/>
            <person name="Gainer-Dewar J."/>
            <person name="Goldberg J."/>
            <person name="Griggs A."/>
            <person name="Gujja S."/>
            <person name="Hansen M."/>
            <person name="Howarth C."/>
            <person name="Imamovic A."/>
            <person name="Ireland A."/>
            <person name="Larimer J."/>
            <person name="McCowan C."/>
            <person name="Murphy C."/>
            <person name="Pearson M."/>
            <person name="Poon T.W."/>
            <person name="Priest M."/>
            <person name="Roberts A."/>
            <person name="Saif S."/>
            <person name="Shea T."/>
            <person name="Sisk P."/>
            <person name="Sykes S."/>
            <person name="Wortman J."/>
            <person name="Nusbaum C."/>
            <person name="Birren B."/>
        </authorList>
    </citation>
    <scope>NUCLEOTIDE SEQUENCE [LARGE SCALE GENOMIC DNA]</scope>
    <source>
        <strain evidence="6 7">CBS 101466</strain>
    </source>
</reference>
<dbReference type="Gene3D" id="4.10.240.10">
    <property type="entry name" value="Zn(2)-C6 fungal-type DNA-binding domain"/>
    <property type="match status" value="1"/>
</dbReference>
<feature type="domain" description="Xylanolytic transcriptional activator regulatory" evidence="5">
    <location>
        <begin position="316"/>
        <end position="386"/>
    </location>
</feature>
<dbReference type="VEuPathDB" id="FungiDB:HMPREF1541_07890"/>